<dbReference type="EC" id="4.3.2.1" evidence="2 5"/>
<dbReference type="InterPro" id="IPR029419">
    <property type="entry name" value="Arg_succ_lyase_C"/>
</dbReference>
<accession>A0ABV3XZE9</accession>
<dbReference type="GO" id="GO:0004056">
    <property type="term" value="F:argininosuccinate lyase activity"/>
    <property type="evidence" value="ECO:0007669"/>
    <property type="project" value="UniProtKB-EC"/>
</dbReference>
<dbReference type="InterPro" id="IPR022761">
    <property type="entry name" value="Fumarate_lyase_N"/>
</dbReference>
<keyword evidence="5" id="KW-0963">Cytoplasm</keyword>
<dbReference type="Gene3D" id="1.20.200.10">
    <property type="entry name" value="Fumarase/aspartase (Central domain)"/>
    <property type="match status" value="1"/>
</dbReference>
<dbReference type="Proteomes" id="UP001560267">
    <property type="component" value="Unassembled WGS sequence"/>
</dbReference>
<comment type="pathway">
    <text evidence="1 5">Amino-acid biosynthesis; L-arginine biosynthesis; L-arginine from L-ornithine and carbamoyl phosphate: step 3/3.</text>
</comment>
<dbReference type="InterPro" id="IPR008948">
    <property type="entry name" value="L-Aspartase-like"/>
</dbReference>
<dbReference type="InterPro" id="IPR009049">
    <property type="entry name" value="Argininosuccinate_lyase"/>
</dbReference>
<dbReference type="NCBIfam" id="TIGR00838">
    <property type="entry name" value="argH"/>
    <property type="match status" value="1"/>
</dbReference>
<proteinExistence type="inferred from homology"/>
<evidence type="ECO:0000313" key="8">
    <source>
        <dbReference type="EMBL" id="MEX6428677.1"/>
    </source>
</evidence>
<protein>
    <recommendedName>
        <fullName evidence="2 5">Argininosuccinate lyase</fullName>
        <shortName evidence="5">ASAL</shortName>
        <ecNumber evidence="2 5">4.3.2.1</ecNumber>
    </recommendedName>
    <alternativeName>
        <fullName evidence="5">Arginosuccinase</fullName>
    </alternativeName>
</protein>
<evidence type="ECO:0000256" key="2">
    <source>
        <dbReference type="ARBA" id="ARBA00012338"/>
    </source>
</evidence>
<evidence type="ECO:0000259" key="6">
    <source>
        <dbReference type="Pfam" id="PF00206"/>
    </source>
</evidence>
<feature type="domain" description="Argininosuccinate lyase C-terminal" evidence="7">
    <location>
        <begin position="363"/>
        <end position="407"/>
    </location>
</feature>
<evidence type="ECO:0000313" key="9">
    <source>
        <dbReference type="Proteomes" id="UP001560267"/>
    </source>
</evidence>
<comment type="catalytic activity">
    <reaction evidence="5">
        <text>2-(N(omega)-L-arginino)succinate = fumarate + L-arginine</text>
        <dbReference type="Rhea" id="RHEA:24020"/>
        <dbReference type="ChEBI" id="CHEBI:29806"/>
        <dbReference type="ChEBI" id="CHEBI:32682"/>
        <dbReference type="ChEBI" id="CHEBI:57472"/>
        <dbReference type="EC" id="4.3.2.1"/>
    </reaction>
</comment>
<dbReference type="InterPro" id="IPR000362">
    <property type="entry name" value="Fumarate_lyase_fam"/>
</dbReference>
<comment type="caution">
    <text evidence="8">The sequence shown here is derived from an EMBL/GenBank/DDBJ whole genome shotgun (WGS) entry which is preliminary data.</text>
</comment>
<dbReference type="SUPFAM" id="SSF48557">
    <property type="entry name" value="L-aspartase-like"/>
    <property type="match status" value="1"/>
</dbReference>
<dbReference type="EMBL" id="JBFSHR010000005">
    <property type="protein sequence ID" value="MEX6428677.1"/>
    <property type="molecule type" value="Genomic_DNA"/>
</dbReference>
<evidence type="ECO:0000256" key="5">
    <source>
        <dbReference type="HAMAP-Rule" id="MF_00006"/>
    </source>
</evidence>
<feature type="domain" description="Fumarate lyase N-terminal" evidence="6">
    <location>
        <begin position="13"/>
        <end position="300"/>
    </location>
</feature>
<name>A0ABV3XZE9_9ACTN</name>
<dbReference type="Pfam" id="PF00206">
    <property type="entry name" value="Lyase_1"/>
    <property type="match status" value="1"/>
</dbReference>
<dbReference type="Pfam" id="PF14698">
    <property type="entry name" value="ASL_C2"/>
    <property type="match status" value="1"/>
</dbReference>
<dbReference type="PANTHER" id="PTHR43814">
    <property type="entry name" value="ARGININOSUCCINATE LYASE"/>
    <property type="match status" value="1"/>
</dbReference>
<comment type="subcellular location">
    <subcellularLocation>
        <location evidence="5">Cytoplasm</location>
    </subcellularLocation>
</comment>
<dbReference type="PRINTS" id="PR00145">
    <property type="entry name" value="ARGSUCLYASE"/>
</dbReference>
<organism evidence="8 9">
    <name type="scientific">Ferrimicrobium acidiphilum</name>
    <dbReference type="NCBI Taxonomy" id="121039"/>
    <lineage>
        <taxon>Bacteria</taxon>
        <taxon>Bacillati</taxon>
        <taxon>Actinomycetota</taxon>
        <taxon>Acidimicrobiia</taxon>
        <taxon>Acidimicrobiales</taxon>
        <taxon>Acidimicrobiaceae</taxon>
        <taxon>Ferrimicrobium</taxon>
    </lineage>
</organism>
<dbReference type="HAMAP" id="MF_00006">
    <property type="entry name" value="Arg_succ_lyase"/>
    <property type="match status" value="1"/>
</dbReference>
<sequence>MTLWQSRLSSPPADALLAFTESLSFDQKLWRFDIQGSRAHVLGLTRAKLLTHDESVVLLEALDTVYGELESSSFVFLASDEDIHTAVERRVTELVGDVGAKLHSGRSRNDQIATDLRLYSRSALAEISRGVVEFLSMIADVAEAAGDAVMPGYTHTQRAQPVPIAHYLLAHGWALRRDLDRLLATFTRMDVSPLGAGALAGTTLAIDPEFTAGELGFAAAFLNSFDAVSDRDFVVEILFDVALLGVHLSRFAEEIVMFTTEEFGFFRLDDSYSTGSSMLPQKKNPDIAELARGKTGRYIGNLVSVLVTLKGIPLTYNRDLQEDKEPLFDSVEQMTRELVAFQGMVSTMTFDYERLRQAASSEYLQAIDIAEYLVTNGVPFRRAHGVAAGLVRDSLERRVPLRELVGAHPQLGEEAMSLIEADAAVRRRVASGGASIDSVVAQLKRYRQELHELSGAVASLLGDQDSSS</sequence>
<keyword evidence="3 5" id="KW-0055">Arginine biosynthesis</keyword>
<dbReference type="Gene3D" id="1.10.40.30">
    <property type="entry name" value="Fumarase/aspartase (C-terminal domain)"/>
    <property type="match status" value="1"/>
</dbReference>
<keyword evidence="5" id="KW-0028">Amino-acid biosynthesis</keyword>
<evidence type="ECO:0000256" key="3">
    <source>
        <dbReference type="ARBA" id="ARBA00022571"/>
    </source>
</evidence>
<keyword evidence="9" id="KW-1185">Reference proteome</keyword>
<evidence type="ECO:0000256" key="1">
    <source>
        <dbReference type="ARBA" id="ARBA00004941"/>
    </source>
</evidence>
<dbReference type="PRINTS" id="PR00149">
    <property type="entry name" value="FUMRATELYASE"/>
</dbReference>
<evidence type="ECO:0000256" key="4">
    <source>
        <dbReference type="ARBA" id="ARBA00023239"/>
    </source>
</evidence>
<dbReference type="InterPro" id="IPR024083">
    <property type="entry name" value="Fumarase/histidase_N"/>
</dbReference>
<dbReference type="Gene3D" id="1.10.275.10">
    <property type="entry name" value="Fumarase/aspartase (N-terminal domain)"/>
    <property type="match status" value="1"/>
</dbReference>
<dbReference type="PANTHER" id="PTHR43814:SF1">
    <property type="entry name" value="ARGININOSUCCINATE LYASE"/>
    <property type="match status" value="1"/>
</dbReference>
<dbReference type="RefSeq" id="WP_298386836.1">
    <property type="nucleotide sequence ID" value="NZ_JBFSHR010000005.1"/>
</dbReference>
<reference evidence="8 9" key="1">
    <citation type="submission" date="2024-07" db="EMBL/GenBank/DDBJ databases">
        <title>Draft Genome Sequence of Ferrimicrobium acidiphilum Strain YE2023, Isolated from a Pulp of Bioleach Reactor.</title>
        <authorList>
            <person name="Elkina Y.A."/>
            <person name="Bulaeva A.G."/>
            <person name="Beletsky A.V."/>
            <person name="Mardanov A.V."/>
        </authorList>
    </citation>
    <scope>NUCLEOTIDE SEQUENCE [LARGE SCALE GENOMIC DNA]</scope>
    <source>
        <strain evidence="8 9">YE2023</strain>
    </source>
</reference>
<gene>
    <name evidence="5 8" type="primary">argH</name>
    <name evidence="8" type="ORF">AB6A68_02345</name>
</gene>
<keyword evidence="4 5" id="KW-0456">Lyase</keyword>
<dbReference type="CDD" id="cd01359">
    <property type="entry name" value="Argininosuccinate_lyase"/>
    <property type="match status" value="1"/>
</dbReference>
<evidence type="ECO:0000259" key="7">
    <source>
        <dbReference type="Pfam" id="PF14698"/>
    </source>
</evidence>
<comment type="similarity">
    <text evidence="5">Belongs to the lyase 1 family. Argininosuccinate lyase subfamily.</text>
</comment>